<evidence type="ECO:0000313" key="5">
    <source>
        <dbReference type="Proteomes" id="UP000196386"/>
    </source>
</evidence>
<feature type="chain" id="PRO_5013164562" evidence="3">
    <location>
        <begin position="24"/>
        <end position="1986"/>
    </location>
</feature>
<feature type="transmembrane region" description="Helical" evidence="2">
    <location>
        <begin position="1100"/>
        <end position="1122"/>
    </location>
</feature>
<proteinExistence type="predicted"/>
<sequence length="1986" mass="222646">MKRFLAGALALILAAMNTVQVFAYTYDSNVDAQTTWDGTNTDLPYRDYSIYDSSMSSNSSLGLKKVNVYNIGDMKAASSAKQAAPSVNEIAANSGDIINVNAASALYGKGRVVDHINTKQITVGDFEAIMWSFIISQFATPYEDNLNDVLSHSIFQQMINQDLEITSVPDSASSNVSWVDVFEPGTQVVDTVKFADVANTIKKNLSYRVLYDSSGQGQVTLYNFLTADLGDVFYIKDSEATFGSAESNLDVWNNRHHALTDYESEDVVVTEKLIPVYVQSNLTLIQNQLNLGSFLKGQAPLSGTASSVDGGEEASSGKIEPSFDTIIGQGSGTGTMGNNPMYIDSFGNICVYHDNKMKIVLCNAQNSLFTSRPDDDSENTTVMRMTNGSSVVNQEFSNLYEVELIDNDSDILPDIYDDESDEGTLVTNESMAVFSKPVLTTYSRTISAGGWNSDTQIHHTGTTIRNDYPGFLDFHREQQNSHGNQLILFRPPLFDTGQSTSSGGKSNVSGSLVYANNEQVYNTIDLKNGLFTNVKKFSLWDLVIPWWLQITNLSLNEGEVPSQRYYVHTDGWLAGIMTNNVNSDGNQAVKDSALELYWRNLGRYMGATTASGEDGVELDKTKSNSPWARMVSSKYKSWSSEDKREFEAGYLNIMNQLLFAGMGIDQDKMIEHSFVSADLGSDTEGNRNYTVGGALTYSFDFGQYWEIINEANAKDATIEDIRDGNIPNLNVDGRPEGQFLSGFLKPFNRVQWTVSEEDYEELKMIIDEWVSEHGDQYNLTTAEGWLRQHRDFSNYKPANTWIEEHASDVFTDTLYYQLRDTRISDAWVSYSSEEVAMIAYVWLNYYLPKSLFARTFIDGTYENSEMFLNFIDGYNVGVTDSEEDKKEADEAREENQRATKYDTAYIDGTNSVGWGTSQVIMGPYLEAHGDVTAEDVEYEFYPDTAPFPAVIDMVAVAEDGTYEHTITNHVTVNVYDLLMGLYRNTNTEANEIGDIAERGPEVPIVDKNEILYGLTAFLRNPGTTIISWLVSLLQGMHRSMANGRFGDFFNVGWVTNTSIWSTVFQYYFIVMVSCVAVASIYLFGNLLLNKKVGLWMTIRRVGTGFLLTMIPVLLINTMVYGLDALTKSQLATVTDKAATAESAALIAGLANSNADFEYNYHLFREQFDSLEDVLGKYGYQIPVSYYQSIDQFKYSNESWESTLRSTSWASNQTSPKWYDYRAFVPVQKDKYSQNLYYYFYDYIKWQFLQYAATTPSTGTSIRIQDRAKEYTFGTKLGQGEAADYDKIQESCLYDDEQVITEEMAKFIENLDELMLTSKGDYAVMMQDPNYIYGESFNEVQNEAWGNYYLEDMFGFGYLLTDVKQGSVSPTGEAVAETDPKNWEVSDELYKYPGWIRFRNHPALSSVLLTNTNEVAFKNQKAFIDSFDAGLKKDMKNQDVSRGGRVYGSCSSLYSQINYNKNLGSLKYTELEKTLADLTERTYERVNDFLRFFPADTPNEAYISLAALSATFEFTKEFGNYGLASVINPMEPTGYKADTVTLDSALKGIFARDINDILQSRELMYMIVDNANGAGIIPCIFIVIADVAAFVSLITRNILMTLIFCASVFCVIFNYMLRQRQRNRTLLGIGTQCAGLVLMHLIMVYGLSLITYFSIGAPSLWVDVIFSLILVLLFGVCAVVHIFMLRLVLKDFTNFGGNIIAQKLDNLRTKFTGMFKGRANFGDVSLRKMLKEQETNEKDPYNYNVRDNLQKLDNRASAIGGLNALEEYYTDSKGDFIDKMRMGRYAEAVIMRRGSRVKDSCRSTKVHERRAPNILRNSAHGSEVARGFEMGSDTRFAAGAEVTNPDRLHAAAKASTEIRDAKADKIERKAKSAKEKRRFSTGLSNLVPAGKDDMRAERETLTAVADRKMGEVASSITGRSGKKTPSTVKKQTGGRMIYKNVGGKTTATSSKVNSDRKKAIIAERAKAMSPAMKRRTNELRELKRRAS</sequence>
<reference evidence="5" key="1">
    <citation type="submission" date="2017-04" db="EMBL/GenBank/DDBJ databases">
        <title>Function of individual gut microbiota members based on whole genome sequencing of pure cultures obtained from chicken caecum.</title>
        <authorList>
            <person name="Medvecky M."/>
            <person name="Cejkova D."/>
            <person name="Polansky O."/>
            <person name="Karasova D."/>
            <person name="Kubasova T."/>
            <person name="Cizek A."/>
            <person name="Rychlik I."/>
        </authorList>
    </citation>
    <scope>NUCLEOTIDE SEQUENCE [LARGE SCALE GENOMIC DNA]</scope>
    <source>
        <strain evidence="5">An175</strain>
    </source>
</reference>
<keyword evidence="3" id="KW-0732">Signal</keyword>
<evidence type="ECO:0000313" key="4">
    <source>
        <dbReference type="EMBL" id="OUP70683.1"/>
    </source>
</evidence>
<name>A0A1Y4MPS2_9FIRM</name>
<keyword evidence="2" id="KW-1133">Transmembrane helix</keyword>
<evidence type="ECO:0000256" key="2">
    <source>
        <dbReference type="SAM" id="Phobius"/>
    </source>
</evidence>
<feature type="region of interest" description="Disordered" evidence="1">
    <location>
        <begin position="1966"/>
        <end position="1986"/>
    </location>
</feature>
<keyword evidence="2" id="KW-0812">Transmembrane</keyword>
<comment type="caution">
    <text evidence="4">The sequence shown here is derived from an EMBL/GenBank/DDBJ whole genome shotgun (WGS) entry which is preliminary data.</text>
</comment>
<feature type="signal peptide" evidence="3">
    <location>
        <begin position="1"/>
        <end position="23"/>
    </location>
</feature>
<feature type="transmembrane region" description="Helical" evidence="2">
    <location>
        <begin position="1597"/>
        <end position="1616"/>
    </location>
</feature>
<keyword evidence="2" id="KW-0472">Membrane</keyword>
<feature type="transmembrane region" description="Helical" evidence="2">
    <location>
        <begin position="1066"/>
        <end position="1088"/>
    </location>
</feature>
<dbReference type="EMBL" id="NFKP01000003">
    <property type="protein sequence ID" value="OUP70683.1"/>
    <property type="molecule type" value="Genomic_DNA"/>
</dbReference>
<feature type="transmembrane region" description="Helical" evidence="2">
    <location>
        <begin position="1628"/>
        <end position="1652"/>
    </location>
</feature>
<feature type="transmembrane region" description="Helical" evidence="2">
    <location>
        <begin position="1664"/>
        <end position="1688"/>
    </location>
</feature>
<evidence type="ECO:0000256" key="3">
    <source>
        <dbReference type="SAM" id="SignalP"/>
    </source>
</evidence>
<accession>A0A1Y4MPS2</accession>
<organism evidence="4 5">
    <name type="scientific">Anaerotruncus colihominis</name>
    <dbReference type="NCBI Taxonomy" id="169435"/>
    <lineage>
        <taxon>Bacteria</taxon>
        <taxon>Bacillati</taxon>
        <taxon>Bacillota</taxon>
        <taxon>Clostridia</taxon>
        <taxon>Eubacteriales</taxon>
        <taxon>Oscillospiraceae</taxon>
        <taxon>Anaerotruncus</taxon>
    </lineage>
</organism>
<dbReference type="Proteomes" id="UP000196386">
    <property type="component" value="Unassembled WGS sequence"/>
</dbReference>
<evidence type="ECO:0000256" key="1">
    <source>
        <dbReference type="SAM" id="MobiDB-lite"/>
    </source>
</evidence>
<dbReference type="RefSeq" id="WP_087299880.1">
    <property type="nucleotide sequence ID" value="NZ_NFKP01000003.1"/>
</dbReference>
<protein>
    <submittedName>
        <fullName evidence="4">Uncharacterized protein</fullName>
    </submittedName>
</protein>
<gene>
    <name evidence="4" type="ORF">B5F11_04360</name>
</gene>